<dbReference type="PANTHER" id="PTHR33055:SF13">
    <property type="entry name" value="TRANSPOSASE"/>
    <property type="match status" value="1"/>
</dbReference>
<dbReference type="Proteomes" id="UP001144397">
    <property type="component" value="Unassembled WGS sequence"/>
</dbReference>
<dbReference type="EMBL" id="BSDO01000016">
    <property type="protein sequence ID" value="GLI25421.1"/>
    <property type="molecule type" value="Genomic_DNA"/>
</dbReference>
<dbReference type="InterPro" id="IPR047650">
    <property type="entry name" value="Transpos_IS110"/>
</dbReference>
<dbReference type="Proteomes" id="UP001245370">
    <property type="component" value="Unassembled WGS sequence"/>
</dbReference>
<dbReference type="Pfam" id="PF02371">
    <property type="entry name" value="Transposase_20"/>
    <property type="match status" value="1"/>
</dbReference>
<evidence type="ECO:0000313" key="6">
    <source>
        <dbReference type="Proteomes" id="UP001245370"/>
    </source>
</evidence>
<reference evidence="4 6" key="2">
    <citation type="submission" date="2023-07" db="EMBL/GenBank/DDBJ databases">
        <title>Genomic Encyclopedia of Type Strains, Phase IV (KMG-IV): sequencing the most valuable type-strain genomes for metagenomic binning, comparative biology and taxonomic classification.</title>
        <authorList>
            <person name="Goeker M."/>
        </authorList>
    </citation>
    <scope>NUCLEOTIDE SEQUENCE [LARGE SCALE GENOMIC DNA]</scope>
    <source>
        <strain evidence="4 6">DSM 338</strain>
    </source>
</reference>
<dbReference type="GO" id="GO:0003677">
    <property type="term" value="F:DNA binding"/>
    <property type="evidence" value="ECO:0007669"/>
    <property type="project" value="InterPro"/>
</dbReference>
<protein>
    <submittedName>
        <fullName evidence="3 4">Transposase</fullName>
    </submittedName>
</protein>
<dbReference type="PANTHER" id="PTHR33055">
    <property type="entry name" value="TRANSPOSASE FOR INSERTION SEQUENCE ELEMENT IS1111A"/>
    <property type="match status" value="1"/>
</dbReference>
<dbReference type="GO" id="GO:0006313">
    <property type="term" value="P:DNA transposition"/>
    <property type="evidence" value="ECO:0007669"/>
    <property type="project" value="InterPro"/>
</dbReference>
<dbReference type="InterPro" id="IPR002525">
    <property type="entry name" value="Transp_IS110-like_N"/>
</dbReference>
<organism evidence="3 5">
    <name type="scientific">Xanthobacter flavus</name>
    <dbReference type="NCBI Taxonomy" id="281"/>
    <lineage>
        <taxon>Bacteria</taxon>
        <taxon>Pseudomonadati</taxon>
        <taxon>Pseudomonadota</taxon>
        <taxon>Alphaproteobacteria</taxon>
        <taxon>Hyphomicrobiales</taxon>
        <taxon>Xanthobacteraceae</taxon>
        <taxon>Xanthobacter</taxon>
    </lineage>
</organism>
<name>A0A9W6CMR7_XANFL</name>
<dbReference type="GO" id="GO:0004803">
    <property type="term" value="F:transposase activity"/>
    <property type="evidence" value="ECO:0007669"/>
    <property type="project" value="InterPro"/>
</dbReference>
<feature type="domain" description="Transposase IS110-like N-terminal" evidence="1">
    <location>
        <begin position="4"/>
        <end position="145"/>
    </location>
</feature>
<dbReference type="Pfam" id="PF01548">
    <property type="entry name" value="DEDD_Tnp_IS110"/>
    <property type="match status" value="1"/>
</dbReference>
<dbReference type="NCBIfam" id="NF033542">
    <property type="entry name" value="transpos_IS110"/>
    <property type="match status" value="1"/>
</dbReference>
<comment type="caution">
    <text evidence="3">The sequence shown here is derived from an EMBL/GenBank/DDBJ whole genome shotgun (WGS) entry which is preliminary data.</text>
</comment>
<dbReference type="InterPro" id="IPR003346">
    <property type="entry name" value="Transposase_20"/>
</dbReference>
<sequence length="400" mass="44164">MRVIGMDIHRSFAQVAILENGRITGQLRVELVHEPLVAFARTLSPDDEVVIEVTGNSAAVERLLRPHVKRVAVANPRLVRAIAYARVKTDKVDAATLAQLHAAGFLPEVWVADDDTYSRRRQIAERAGVLAQVVRIKGRMKAILHANLIPPYKGHLFGKAGQRWLDGLPLPAEERAMLQRLIEELERVSHQLSEIDKALARQALDDPRALRLMTIPGVSSVVASTVLASIGDIARFPSPDKLSSYFGLTPRVRQSGDHPARHGRISKQGNGDARRMLVEAAWSAKTAPDPMRAFFNRMQKKHGAAAAAVATARKLAVMIWHVLTSDKDYAYARPAFTAMKLRKVALKAGAPRAYGKAGPGRDYWIKEIRDREAGYVARAEQAYERMVAAWKQVPKKSAAG</sequence>
<evidence type="ECO:0000259" key="1">
    <source>
        <dbReference type="Pfam" id="PF01548"/>
    </source>
</evidence>
<proteinExistence type="predicted"/>
<reference evidence="3" key="1">
    <citation type="submission" date="2022-12" db="EMBL/GenBank/DDBJ databases">
        <title>Reference genome sequencing for broad-spectrum identification of bacterial and archaeal isolates by mass spectrometry.</title>
        <authorList>
            <person name="Sekiguchi Y."/>
            <person name="Tourlousse D.M."/>
        </authorList>
    </citation>
    <scope>NUCLEOTIDE SEQUENCE</scope>
    <source>
        <strain evidence="3">301</strain>
    </source>
</reference>
<dbReference type="EMBL" id="JAVDPY010000011">
    <property type="protein sequence ID" value="MDR6336340.1"/>
    <property type="molecule type" value="Genomic_DNA"/>
</dbReference>
<dbReference type="AlphaFoldDB" id="A0A9W6CMR7"/>
<evidence type="ECO:0000313" key="3">
    <source>
        <dbReference type="EMBL" id="GLI25421.1"/>
    </source>
</evidence>
<evidence type="ECO:0000313" key="5">
    <source>
        <dbReference type="Proteomes" id="UP001144397"/>
    </source>
</evidence>
<gene>
    <name evidence="4" type="ORF">GGQ86_004839</name>
    <name evidence="3" type="ORF">XFLAVUS301_50950</name>
</gene>
<feature type="domain" description="Transposase IS116/IS110/IS902 C-terminal" evidence="2">
    <location>
        <begin position="211"/>
        <end position="295"/>
    </location>
</feature>
<evidence type="ECO:0000313" key="4">
    <source>
        <dbReference type="EMBL" id="MDR6336340.1"/>
    </source>
</evidence>
<accession>A0A9W6CMR7</accession>
<evidence type="ECO:0000259" key="2">
    <source>
        <dbReference type="Pfam" id="PF02371"/>
    </source>
</evidence>
<keyword evidence="6" id="KW-1185">Reference proteome</keyword>